<accession>A0A1U1M696</accession>
<dbReference type="AlphaFoldDB" id="A0A1U1M696"/>
<reference evidence="2 3" key="1">
    <citation type="submission" date="2016-11" db="EMBL/GenBank/DDBJ databases">
        <authorList>
            <consortium name="Pathogen Informatics"/>
        </authorList>
    </citation>
    <scope>NUCLEOTIDE SEQUENCE [LARGE SCALE GENOMIC DNA]</scope>
    <source>
        <strain evidence="2 3">911</strain>
    </source>
</reference>
<evidence type="ECO:0000313" key="3">
    <source>
        <dbReference type="Proteomes" id="UP000190074"/>
    </source>
</evidence>
<dbReference type="RefSeq" id="WP_005121927.1">
    <property type="nucleotide sequence ID" value="NZ_FVAG01000009.1"/>
</dbReference>
<sequence>MSHRIPDRYQRVGGIRTAIMRHAFWTVAALALVYALVMLSEHQYPQFVICMALMVAASCIDLRVHRRGRYRDRAGVLLLVAVMAIVVTGVFAQVGVNA</sequence>
<name>A0A1U1M696_9MYCO</name>
<evidence type="ECO:0000313" key="2">
    <source>
        <dbReference type="EMBL" id="SKM69384.1"/>
    </source>
</evidence>
<keyword evidence="1" id="KW-0472">Membrane</keyword>
<feature type="transmembrane region" description="Helical" evidence="1">
    <location>
        <begin position="21"/>
        <end position="40"/>
    </location>
</feature>
<protein>
    <submittedName>
        <fullName evidence="2">Uncharacterized protein</fullName>
    </submittedName>
</protein>
<keyword evidence="1" id="KW-1133">Transmembrane helix</keyword>
<evidence type="ECO:0000256" key="1">
    <source>
        <dbReference type="SAM" id="Phobius"/>
    </source>
</evidence>
<organism evidence="2 3">
    <name type="scientific">Mycobacteroides abscessus subsp. massiliense</name>
    <dbReference type="NCBI Taxonomy" id="1962118"/>
    <lineage>
        <taxon>Bacteria</taxon>
        <taxon>Bacillati</taxon>
        <taxon>Actinomycetota</taxon>
        <taxon>Actinomycetes</taxon>
        <taxon>Mycobacteriales</taxon>
        <taxon>Mycobacteriaceae</taxon>
        <taxon>Mycobacteroides</taxon>
        <taxon>Mycobacteroides abscessus</taxon>
    </lineage>
</organism>
<keyword evidence="1" id="KW-0812">Transmembrane</keyword>
<dbReference type="EMBL" id="FVGW01000012">
    <property type="protein sequence ID" value="SKM69384.1"/>
    <property type="molecule type" value="Genomic_DNA"/>
</dbReference>
<feature type="transmembrane region" description="Helical" evidence="1">
    <location>
        <begin position="46"/>
        <end position="64"/>
    </location>
</feature>
<gene>
    <name evidence="2" type="ORF">SAMEA2259716_04817</name>
</gene>
<proteinExistence type="predicted"/>
<dbReference type="Proteomes" id="UP000190074">
    <property type="component" value="Unassembled WGS sequence"/>
</dbReference>
<feature type="transmembrane region" description="Helical" evidence="1">
    <location>
        <begin position="76"/>
        <end position="96"/>
    </location>
</feature>